<evidence type="ECO:0000259" key="1">
    <source>
        <dbReference type="Pfam" id="PF04754"/>
    </source>
</evidence>
<keyword evidence="3" id="KW-1185">Reference proteome</keyword>
<protein>
    <submittedName>
        <fullName evidence="2">Rpn family recombination-promoting nuclease/putative transposase</fullName>
    </submittedName>
</protein>
<evidence type="ECO:0000313" key="2">
    <source>
        <dbReference type="EMBL" id="MSS28199.1"/>
    </source>
</evidence>
<dbReference type="PANTHER" id="PTHR34611">
    <property type="match status" value="1"/>
</dbReference>
<sequence>MGKERIPHDSAYKQFFSNPEMVESLLRDFVPADFIADLDFSTLERCPGSYVTDDLRERHDDIVWRVGWKKGSWCYVALLVEFQSTPDHWMALRMLSYTALLLLDLVKTGNIRENEGLPPVFPIVIYNGGKAWKAPQEVAALFAPMPESLKFYRPQHRHFLLDESRVSGDELDKSKGLVAQLLRLERAQEPEQVRQIVKELISRLHGPEYLVLRRAFTIWLARVVLKRSGITEEIPEFQDLREVDAMLEERAAQWKDEYIRQGVIIGEARGEARGEVKGIGLALRDLLEARFGTLPQSVTSYIASSSDSNALRKLTLSAYHAESLQAFIDQIKKDDDKLM</sequence>
<evidence type="ECO:0000313" key="3">
    <source>
        <dbReference type="Proteomes" id="UP000477488"/>
    </source>
</evidence>
<dbReference type="AlphaFoldDB" id="A0A6L5XMH5"/>
<dbReference type="GO" id="GO:0006310">
    <property type="term" value="P:DNA recombination"/>
    <property type="evidence" value="ECO:0007669"/>
    <property type="project" value="TreeGrafter"/>
</dbReference>
<name>A0A6L5XMH5_9BACT</name>
<dbReference type="InterPro" id="IPR051699">
    <property type="entry name" value="Rpn/YhgA-like_nuclease"/>
</dbReference>
<reference evidence="2 3" key="1">
    <citation type="submission" date="2019-09" db="EMBL/GenBank/DDBJ databases">
        <title>In-depth cultivation of the pig gut microbiome towards novel bacterial diversity and tailored functional studies.</title>
        <authorList>
            <person name="Wylensek D."/>
            <person name="Hitch T.C.A."/>
            <person name="Clavel T."/>
        </authorList>
    </citation>
    <scope>NUCLEOTIDE SEQUENCE [LARGE SCALE GENOMIC DNA]</scope>
    <source>
        <strain evidence="2 3">PG-178-WT-4</strain>
    </source>
</reference>
<dbReference type="RefSeq" id="WP_051643870.1">
    <property type="nucleotide sequence ID" value="NZ_VUMH01000008.1"/>
</dbReference>
<dbReference type="Proteomes" id="UP000477488">
    <property type="component" value="Unassembled WGS sequence"/>
</dbReference>
<proteinExistence type="predicted"/>
<dbReference type="InterPro" id="IPR006842">
    <property type="entry name" value="Transposase_31"/>
</dbReference>
<accession>A0A6L5XMH5</accession>
<feature type="domain" description="Transposase (putative) YhgA-like" evidence="1">
    <location>
        <begin position="7"/>
        <end position="204"/>
    </location>
</feature>
<dbReference type="EMBL" id="VUMH01000008">
    <property type="protein sequence ID" value="MSS28199.1"/>
    <property type="molecule type" value="Genomic_DNA"/>
</dbReference>
<gene>
    <name evidence="2" type="ORF">FYJ44_09165</name>
</gene>
<comment type="caution">
    <text evidence="2">The sequence shown here is derived from an EMBL/GenBank/DDBJ whole genome shotgun (WGS) entry which is preliminary data.</text>
</comment>
<organism evidence="2 3">
    <name type="scientific">Desulfovibrio porci</name>
    <dbReference type="NCBI Taxonomy" id="2605782"/>
    <lineage>
        <taxon>Bacteria</taxon>
        <taxon>Pseudomonadati</taxon>
        <taxon>Thermodesulfobacteriota</taxon>
        <taxon>Desulfovibrionia</taxon>
        <taxon>Desulfovibrionales</taxon>
        <taxon>Desulfovibrionaceae</taxon>
        <taxon>Desulfovibrio</taxon>
    </lineage>
</organism>
<dbReference type="GO" id="GO:1990238">
    <property type="term" value="F:double-stranded DNA endonuclease activity"/>
    <property type="evidence" value="ECO:0007669"/>
    <property type="project" value="TreeGrafter"/>
</dbReference>
<dbReference type="Pfam" id="PF04754">
    <property type="entry name" value="Transposase_31"/>
    <property type="match status" value="1"/>
</dbReference>
<dbReference type="PANTHER" id="PTHR34611:SF2">
    <property type="entry name" value="INACTIVE RECOMBINATION-PROMOTING NUCLEASE-LIKE PROTEIN RPNE-RELATED"/>
    <property type="match status" value="1"/>
</dbReference>